<dbReference type="AlphaFoldDB" id="A0A254TLF5"/>
<name>A0A254TLF5_9BURK</name>
<gene>
    <name evidence="1" type="ORF">AYR66_25105</name>
</gene>
<sequence length="352" mass="39621">MTELDILLPFGLPPPELAGDLLKQLDAPSLALLSSRAKSENGRHETVDGFRRALPHEQWLARQFGLDASEKTNSSPAIAAAWMPELDLSPDPGTWFALQPVHIHIARDHLVLTDPRQLVLSEDDSRALFEIAAPLFEEAGKRVLYGNATTWFVEADEWRDLETATPDAAAGHNIDIWMPKGPGERDWRKVQNEVQMHWYGHPLNDEREARGLKPVNSLWLWAGPSTHGQEKRCHYDKAFNLSGYQRALRQYLPAHGEASNAADLVSSAAGRNMLYLDDLLEPALANDWGRWLGHMQHLEESWFAPLLEALQSGRIDTVSLIATHDSRISRFTVTRSSLRKFWVKPSLTPLCP</sequence>
<dbReference type="EMBL" id="LSTO01000001">
    <property type="protein sequence ID" value="OWW23057.1"/>
    <property type="molecule type" value="Genomic_DNA"/>
</dbReference>
<proteinExistence type="predicted"/>
<accession>A0A254TLF5</accession>
<dbReference type="RefSeq" id="WP_088709111.1">
    <property type="nucleotide sequence ID" value="NZ_LSTO01000001.1"/>
</dbReference>
<comment type="caution">
    <text evidence="1">The sequence shown here is derived from an EMBL/GenBank/DDBJ whole genome shotgun (WGS) entry which is preliminary data.</text>
</comment>
<dbReference type="PIRSF" id="PIRSF015283">
    <property type="entry name" value="Regulatory_RpfE"/>
    <property type="match status" value="1"/>
</dbReference>
<evidence type="ECO:0000313" key="1">
    <source>
        <dbReference type="EMBL" id="OWW23057.1"/>
    </source>
</evidence>
<reference evidence="1 2" key="1">
    <citation type="submission" date="2016-02" db="EMBL/GenBank/DDBJ databases">
        <authorList>
            <person name="Wen L."/>
            <person name="He K."/>
            <person name="Yang H."/>
        </authorList>
    </citation>
    <scope>NUCLEOTIDE SEQUENCE [LARGE SCALE GENOMIC DNA]</scope>
    <source>
        <strain evidence="1 2">TSA40</strain>
    </source>
</reference>
<keyword evidence="2" id="KW-1185">Reference proteome</keyword>
<protein>
    <submittedName>
        <fullName evidence="1">Uncharacterized protein</fullName>
    </submittedName>
</protein>
<dbReference type="Proteomes" id="UP000197535">
    <property type="component" value="Unassembled WGS sequence"/>
</dbReference>
<dbReference type="OrthoDB" id="5295974at2"/>
<organism evidence="1 2">
    <name type="scientific">Noviherbaspirillum denitrificans</name>
    <dbReference type="NCBI Taxonomy" id="1968433"/>
    <lineage>
        <taxon>Bacteria</taxon>
        <taxon>Pseudomonadati</taxon>
        <taxon>Pseudomonadota</taxon>
        <taxon>Betaproteobacteria</taxon>
        <taxon>Burkholderiales</taxon>
        <taxon>Oxalobacteraceae</taxon>
        <taxon>Noviherbaspirillum</taxon>
    </lineage>
</organism>
<dbReference type="InterPro" id="IPR016631">
    <property type="entry name" value="Regulatory_RpfE"/>
</dbReference>
<evidence type="ECO:0000313" key="2">
    <source>
        <dbReference type="Proteomes" id="UP000197535"/>
    </source>
</evidence>